<dbReference type="InterPro" id="IPR012340">
    <property type="entry name" value="NA-bd_OB-fold"/>
</dbReference>
<dbReference type="Gene3D" id="2.40.50.140">
    <property type="entry name" value="Nucleic acid-binding proteins"/>
    <property type="match status" value="1"/>
</dbReference>
<dbReference type="Gene3D" id="3.20.20.140">
    <property type="entry name" value="Metal-dependent hydrolases"/>
    <property type="match status" value="1"/>
</dbReference>
<comment type="subcellular location">
    <subcellularLocation>
        <location evidence="1">Cytoplasm</location>
    </subcellularLocation>
</comment>
<evidence type="ECO:0000313" key="13">
    <source>
        <dbReference type="Proteomes" id="UP001224359"/>
    </source>
</evidence>
<evidence type="ECO:0000256" key="6">
    <source>
        <dbReference type="ARBA" id="ARBA00022695"/>
    </source>
</evidence>
<keyword evidence="13" id="KW-1185">Reference proteome</keyword>
<evidence type="ECO:0000256" key="9">
    <source>
        <dbReference type="ARBA" id="ARBA00025611"/>
    </source>
</evidence>
<dbReference type="InterPro" id="IPR004365">
    <property type="entry name" value="NA-bd_OB_tRNA"/>
</dbReference>
<dbReference type="EMBL" id="JAUSTQ010000009">
    <property type="protein sequence ID" value="MDQ0160185.1"/>
    <property type="molecule type" value="Genomic_DNA"/>
</dbReference>
<feature type="domain" description="Polymerase/histidinol phosphatase N-terminal" evidence="11">
    <location>
        <begin position="4"/>
        <end position="71"/>
    </location>
</feature>
<proteinExistence type="inferred from homology"/>
<dbReference type="SMART" id="SM00481">
    <property type="entry name" value="POLIIIAc"/>
    <property type="match status" value="1"/>
</dbReference>
<dbReference type="PANTHER" id="PTHR32294:SF0">
    <property type="entry name" value="DNA POLYMERASE III SUBUNIT ALPHA"/>
    <property type="match status" value="1"/>
</dbReference>
<dbReference type="Pfam" id="PF02811">
    <property type="entry name" value="PHP"/>
    <property type="match status" value="1"/>
</dbReference>
<evidence type="ECO:0000256" key="5">
    <source>
        <dbReference type="ARBA" id="ARBA00022679"/>
    </source>
</evidence>
<keyword evidence="6 12" id="KW-0548">Nucleotidyltransferase</keyword>
<dbReference type="Gene3D" id="1.10.10.1600">
    <property type="entry name" value="Bacterial DNA polymerase III alpha subunit, thumb domain"/>
    <property type="match status" value="1"/>
</dbReference>
<comment type="catalytic activity">
    <reaction evidence="10">
        <text>DNA(n) + a 2'-deoxyribonucleoside 5'-triphosphate = DNA(n+1) + diphosphate</text>
        <dbReference type="Rhea" id="RHEA:22508"/>
        <dbReference type="Rhea" id="RHEA-COMP:17339"/>
        <dbReference type="Rhea" id="RHEA-COMP:17340"/>
        <dbReference type="ChEBI" id="CHEBI:33019"/>
        <dbReference type="ChEBI" id="CHEBI:61560"/>
        <dbReference type="ChEBI" id="CHEBI:173112"/>
        <dbReference type="EC" id="2.7.7.7"/>
    </reaction>
</comment>
<dbReference type="Gene3D" id="1.10.150.870">
    <property type="match status" value="1"/>
</dbReference>
<dbReference type="InterPro" id="IPR003141">
    <property type="entry name" value="Pol/His_phosphatase_N"/>
</dbReference>
<evidence type="ECO:0000256" key="2">
    <source>
        <dbReference type="ARBA" id="ARBA00009496"/>
    </source>
</evidence>
<dbReference type="Pfam" id="PF07733">
    <property type="entry name" value="DNA_pol3_alpha"/>
    <property type="match status" value="1"/>
</dbReference>
<dbReference type="SUPFAM" id="SSF89550">
    <property type="entry name" value="PHP domain-like"/>
    <property type="match status" value="1"/>
</dbReference>
<dbReference type="Pfam" id="PF14579">
    <property type="entry name" value="HHH_6"/>
    <property type="match status" value="1"/>
</dbReference>
<sequence>MDFVHLQLYSSYTLMKSAISIEKVVQEAKEKGFKALALTDEGVLHGSYHFVHTCERHGIKPIVGMTAHVYIADEPRPVRMILLAQSETGFQSLVTLSNKEHVLKESIYLEDIEHADDLIAIASFYQTVFEDLIYLQDYDQLNDLLGLLDGHLDDWYINLQPHGTSLIQSWLYNQGHSYRHKAVVTDNVRYVRERDLIGYQALQAMQHQATIHQQSSLNDNVSHLKSLNEYDETFIDEWRDAFERTTVIADQCHLTMSQKWFDLPEFPKEQADETSEEMLRRLCEDSLKYKYDGASQPQAMKRLDHELDTINQMTFADYFLIVWDLVKYAKKEGILVGPGRGSAAGSIVAYLLNITDVDPIKHQLLFERFLNPERQSMPDIDIDFSDYRRDDVLHYVKNRYGDDRVAQIITFGTFQARSTIRELAKVFQISREQLTYLLNAIPQQTNSLKQAIKQNETLKDYITQTDQLKKMFQAAFVIEGLPRHHSVHAAGVVISDRPLTGRIPMFPGAEGVLLTQLPMEELEALGLLKMDFLGLRNLTLIERMLKQIREREGKTLTLEQIPEYDSKTFKLLQNGLTTGVFQLESSGMKKALRTIKPTSFEDIVAVISLYRPGPMQFIDTFSKRKHGFETVEYVHEDLKSILQQTYGVLIYQEQIMQIASELANFTMSQADLLRRAISKKDREAIEQLRREFLIGVEEKGYESSLGEQVFSWIERFADYGFNKSHAVAYSMIAYQLAYFKAHYPAYFYAELLTSMMHDANKLEMYIKEARQVGVKVLPPSINESFGKFTVKDHQTIRFGLLAIKGLGKQIYEEIIRARGQTPFQGLFDFCQRVSLNIVTRPILESIIIVGGFDDIHPHRAQLLASVVQAIDQGELFSGMDESFNMNVQYTNVPDFSILKAINMEQEVMGFRISEHPFHRMRRGLTREGYLSTKQFKQLPLKKRGKLTLTVNQVKTIRTKRGEQMAFVTLEDEYGEIDGVVFPKLYRQIGRDLDEEKTVQVSGDLDERNGQKQLILQQVDFIDLDQLEVDDHRKVFIKLLHEGEQAQLDYIKQIHTHFPGKTPITIYSPQQNQVYQLAPAFDIHVHDESIQALRDYFTEGHVVVKS</sequence>
<dbReference type="CDD" id="cd04485">
    <property type="entry name" value="DnaE_OBF"/>
    <property type="match status" value="1"/>
</dbReference>
<dbReference type="InterPro" id="IPR016195">
    <property type="entry name" value="Pol/histidinol_Pase-like"/>
</dbReference>
<evidence type="ECO:0000256" key="7">
    <source>
        <dbReference type="ARBA" id="ARBA00022705"/>
    </source>
</evidence>
<dbReference type="NCBIfam" id="NF004226">
    <property type="entry name" value="PRK05673.1"/>
    <property type="match status" value="1"/>
</dbReference>
<dbReference type="RefSeq" id="WP_306977243.1">
    <property type="nucleotide sequence ID" value="NZ_JAUSTQ010000009.1"/>
</dbReference>
<dbReference type="GO" id="GO:0003887">
    <property type="term" value="F:DNA-directed DNA polymerase activity"/>
    <property type="evidence" value="ECO:0007669"/>
    <property type="project" value="UniProtKB-EC"/>
</dbReference>
<evidence type="ECO:0000313" key="12">
    <source>
        <dbReference type="EMBL" id="MDQ0160185.1"/>
    </source>
</evidence>
<evidence type="ECO:0000259" key="11">
    <source>
        <dbReference type="SMART" id="SM00481"/>
    </source>
</evidence>
<evidence type="ECO:0000256" key="8">
    <source>
        <dbReference type="ARBA" id="ARBA00022932"/>
    </source>
</evidence>
<evidence type="ECO:0000256" key="1">
    <source>
        <dbReference type="ARBA" id="ARBA00004496"/>
    </source>
</evidence>
<dbReference type="InterPro" id="IPR029460">
    <property type="entry name" value="DNAPol_HHH"/>
</dbReference>
<accession>A0ABT9VH87</accession>
<comment type="caution">
    <text evidence="12">The sequence shown here is derived from an EMBL/GenBank/DDBJ whole genome shotgun (WGS) entry which is preliminary data.</text>
</comment>
<dbReference type="EC" id="2.7.7.7" evidence="3"/>
<keyword evidence="7" id="KW-0235">DNA replication</keyword>
<gene>
    <name evidence="12" type="ORF">J2S77_002187</name>
</gene>
<dbReference type="CDD" id="cd07431">
    <property type="entry name" value="PHP_PolIIIA"/>
    <property type="match status" value="1"/>
</dbReference>
<reference evidence="12 13" key="1">
    <citation type="submission" date="2023-07" db="EMBL/GenBank/DDBJ databases">
        <title>Genomic Encyclopedia of Type Strains, Phase IV (KMG-IV): sequencing the most valuable type-strain genomes for metagenomic binning, comparative biology and taxonomic classification.</title>
        <authorList>
            <person name="Goeker M."/>
        </authorList>
    </citation>
    <scope>NUCLEOTIDE SEQUENCE [LARGE SCALE GENOMIC DNA]</scope>
    <source>
        <strain evidence="12 13">DSM 16460</strain>
    </source>
</reference>
<dbReference type="InterPro" id="IPR040982">
    <property type="entry name" value="DNA_pol3_finger"/>
</dbReference>
<keyword evidence="8" id="KW-0239">DNA-directed DNA polymerase</keyword>
<dbReference type="Proteomes" id="UP001224359">
    <property type="component" value="Unassembled WGS sequence"/>
</dbReference>
<dbReference type="PANTHER" id="PTHR32294">
    <property type="entry name" value="DNA POLYMERASE III SUBUNIT ALPHA"/>
    <property type="match status" value="1"/>
</dbReference>
<dbReference type="InterPro" id="IPR041931">
    <property type="entry name" value="DNA_pol3_alpha_thumb_dom"/>
</dbReference>
<comment type="function">
    <text evidence="9">DNA polymerase III is a complex, multichain enzyme responsible for most of the replicative synthesis in bacteria. This DNA polymerase also exhibits 3' to 5' exonuclease activity. The alpha chain is the DNA polymerase.</text>
</comment>
<keyword evidence="5 12" id="KW-0808">Transferase</keyword>
<dbReference type="Pfam" id="PF01336">
    <property type="entry name" value="tRNA_anti-codon"/>
    <property type="match status" value="1"/>
</dbReference>
<comment type="similarity">
    <text evidence="2">Belongs to the DNA polymerase type-C family. DnaE subfamily.</text>
</comment>
<dbReference type="InterPro" id="IPR011708">
    <property type="entry name" value="DNA_pol3_alpha_NTPase_dom"/>
</dbReference>
<dbReference type="InterPro" id="IPR004805">
    <property type="entry name" value="DnaE2/DnaE/PolC"/>
</dbReference>
<evidence type="ECO:0000256" key="3">
    <source>
        <dbReference type="ARBA" id="ARBA00012417"/>
    </source>
</evidence>
<organism evidence="12 13">
    <name type="scientific">Alkalibacillus salilacus</name>
    <dbReference type="NCBI Taxonomy" id="284582"/>
    <lineage>
        <taxon>Bacteria</taxon>
        <taxon>Bacillati</taxon>
        <taxon>Bacillota</taxon>
        <taxon>Bacilli</taxon>
        <taxon>Bacillales</taxon>
        <taxon>Bacillaceae</taxon>
        <taxon>Alkalibacillus</taxon>
    </lineage>
</organism>
<dbReference type="InterPro" id="IPR004013">
    <property type="entry name" value="PHP_dom"/>
</dbReference>
<name>A0ABT9VH87_9BACI</name>
<dbReference type="NCBIfam" id="TIGR00594">
    <property type="entry name" value="polc"/>
    <property type="match status" value="1"/>
</dbReference>
<evidence type="ECO:0000256" key="10">
    <source>
        <dbReference type="ARBA" id="ARBA00049244"/>
    </source>
</evidence>
<dbReference type="Pfam" id="PF17657">
    <property type="entry name" value="DNA_pol3_finger"/>
    <property type="match status" value="1"/>
</dbReference>
<evidence type="ECO:0000256" key="4">
    <source>
        <dbReference type="ARBA" id="ARBA00019114"/>
    </source>
</evidence>
<protein>
    <recommendedName>
        <fullName evidence="4">DNA polymerase III subunit alpha</fullName>
        <ecNumber evidence="3">2.7.7.7</ecNumber>
    </recommendedName>
</protein>